<reference evidence="3" key="2">
    <citation type="submission" date="2022-06" db="UniProtKB">
        <authorList>
            <consortium name="EnsemblMetazoa"/>
        </authorList>
    </citation>
    <scope>IDENTIFICATION</scope>
    <source>
        <strain evidence="3">PS312</strain>
    </source>
</reference>
<keyword evidence="4" id="KW-1185">Reference proteome</keyword>
<reference evidence="4" key="1">
    <citation type="journal article" date="2008" name="Nat. Genet.">
        <title>The Pristionchus pacificus genome provides a unique perspective on nematode lifestyle and parasitism.</title>
        <authorList>
            <person name="Dieterich C."/>
            <person name="Clifton S.W."/>
            <person name="Schuster L.N."/>
            <person name="Chinwalla A."/>
            <person name="Delehaunty K."/>
            <person name="Dinkelacker I."/>
            <person name="Fulton L."/>
            <person name="Fulton R."/>
            <person name="Godfrey J."/>
            <person name="Minx P."/>
            <person name="Mitreva M."/>
            <person name="Roeseler W."/>
            <person name="Tian H."/>
            <person name="Witte H."/>
            <person name="Yang S.P."/>
            <person name="Wilson R.K."/>
            <person name="Sommer R.J."/>
        </authorList>
    </citation>
    <scope>NUCLEOTIDE SEQUENCE [LARGE SCALE GENOMIC DNA]</scope>
    <source>
        <strain evidence="4">PS312</strain>
    </source>
</reference>
<feature type="chain" id="PRO_5043332896" evidence="2">
    <location>
        <begin position="20"/>
        <end position="451"/>
    </location>
</feature>
<evidence type="ECO:0000313" key="4">
    <source>
        <dbReference type="Proteomes" id="UP000005239"/>
    </source>
</evidence>
<feature type="region of interest" description="Disordered" evidence="1">
    <location>
        <begin position="409"/>
        <end position="429"/>
    </location>
</feature>
<proteinExistence type="predicted"/>
<accession>A0A8R1UQE3</accession>
<sequence length="451" mass="48450">MWILCTILALGHLSPPAAGDSITTWKGDDTGAYCAGASACDHDMNCSAEQMDDCVCKDGTLGKPGRDTTSTEYGSFKGYCNAGHIDGRAITTDERNRCLSCTRRVCDGHEGPTCKNTRCGKDVCAISQFGQSNTKVMDSCPTNHQKNVAKCCLWDDCHCVTGRNLDVSGHAMAELGCGGTCTQGVSWHDGTCSGKPASTNTTSNGCSNTNVDVKPPIGSDGIDHPCSDQADWGKCSEPWMKGYCCKSCANPPKPQSNTCTNTQSDTPPPSSPQYKCSDQAVWGKCSEPWMKGYCCKSCANPPKPQSNTCTNTQFDTPPPSSPQYKCSDQAVWGKCSEPWMKGYCCKSCANPPKPQSNTCTNTQSDTPPPSSPQYKCSDQAVWGKCSEPWMKGYCCKSCANPPKPQSNTCTNTQSDTPPPSSPQYKCSDQADWGKCSEPWMKGYCCKSCAKH</sequence>
<evidence type="ECO:0000256" key="1">
    <source>
        <dbReference type="SAM" id="MobiDB-lite"/>
    </source>
</evidence>
<dbReference type="EnsemblMetazoa" id="PPA38111.1">
    <property type="protein sequence ID" value="PPA38111.1"/>
    <property type="gene ID" value="WBGene00276480"/>
</dbReference>
<evidence type="ECO:0000256" key="2">
    <source>
        <dbReference type="SAM" id="SignalP"/>
    </source>
</evidence>
<gene>
    <name evidence="3" type="primary">WBGene00276480</name>
</gene>
<dbReference type="AlphaFoldDB" id="A0A454XRJ3"/>
<organism evidence="3 4">
    <name type="scientific">Pristionchus pacificus</name>
    <name type="common">Parasitic nematode worm</name>
    <dbReference type="NCBI Taxonomy" id="54126"/>
    <lineage>
        <taxon>Eukaryota</taxon>
        <taxon>Metazoa</taxon>
        <taxon>Ecdysozoa</taxon>
        <taxon>Nematoda</taxon>
        <taxon>Chromadorea</taxon>
        <taxon>Rhabditida</taxon>
        <taxon>Rhabditina</taxon>
        <taxon>Diplogasteromorpha</taxon>
        <taxon>Diplogasteroidea</taxon>
        <taxon>Neodiplogasteridae</taxon>
        <taxon>Pristionchus</taxon>
    </lineage>
</organism>
<dbReference type="Proteomes" id="UP000005239">
    <property type="component" value="Unassembled WGS sequence"/>
</dbReference>
<dbReference type="OrthoDB" id="521488at2759"/>
<feature type="signal peptide" evidence="2">
    <location>
        <begin position="1"/>
        <end position="19"/>
    </location>
</feature>
<evidence type="ECO:0000313" key="3">
    <source>
        <dbReference type="EnsemblMetazoa" id="PPA38111.1"/>
    </source>
</evidence>
<accession>A0A454XRJ3</accession>
<protein>
    <submittedName>
        <fullName evidence="3">Uncharacterized protein</fullName>
    </submittedName>
</protein>
<keyword evidence="2" id="KW-0732">Signal</keyword>
<name>A0A454XRJ3_PRIPA</name>